<dbReference type="InterPro" id="IPR023393">
    <property type="entry name" value="START-like_dom_sf"/>
</dbReference>
<dbReference type="EMBL" id="FSRL01000001">
    <property type="protein sequence ID" value="SIO05713.1"/>
    <property type="molecule type" value="Genomic_DNA"/>
</dbReference>
<dbReference type="STRING" id="1217970.SAMN05444002_2406"/>
<evidence type="ECO:0000313" key="3">
    <source>
        <dbReference type="EMBL" id="SIO05713.1"/>
    </source>
</evidence>
<accession>A0A1N6GDW5</accession>
<organism evidence="3 4">
    <name type="scientific">Vannielia litorea</name>
    <dbReference type="NCBI Taxonomy" id="1217970"/>
    <lineage>
        <taxon>Bacteria</taxon>
        <taxon>Pseudomonadati</taxon>
        <taxon>Pseudomonadota</taxon>
        <taxon>Alphaproteobacteria</taxon>
        <taxon>Rhodobacterales</taxon>
        <taxon>Paracoccaceae</taxon>
        <taxon>Vannielia</taxon>
    </lineage>
</organism>
<evidence type="ECO:0000259" key="2">
    <source>
        <dbReference type="Pfam" id="PF08327"/>
    </source>
</evidence>
<feature type="domain" description="Activator of Hsp90 ATPase homologue 1/2-like C-terminal" evidence="2">
    <location>
        <begin position="14"/>
        <end position="149"/>
    </location>
</feature>
<dbReference type="SUPFAM" id="SSF55961">
    <property type="entry name" value="Bet v1-like"/>
    <property type="match status" value="1"/>
</dbReference>
<dbReference type="AlphaFoldDB" id="A0A1N6GDW5"/>
<sequence length="152" mass="16985">MTPDLDLQLSRQIKASPATVWTCLTTPELLCQWFVPAPWRCAEAVIEPQPGGRFYSLFKGPDGEEMPNEGAILLAEPEQRLVFTDFFRAGFVPNETPFMLADITLAPRDGSTHYTALVRHRTPEDRARHEEMGFHEGWGTAADQLATLAEGL</sequence>
<dbReference type="Pfam" id="PF08327">
    <property type="entry name" value="AHSA1"/>
    <property type="match status" value="1"/>
</dbReference>
<dbReference type="CDD" id="cd08896">
    <property type="entry name" value="SRPBCC_CalC_Aha1-like_3"/>
    <property type="match status" value="1"/>
</dbReference>
<keyword evidence="4" id="KW-1185">Reference proteome</keyword>
<evidence type="ECO:0000313" key="4">
    <source>
        <dbReference type="Proteomes" id="UP000184932"/>
    </source>
</evidence>
<name>A0A1N6GDW5_9RHOB</name>
<dbReference type="OrthoDB" id="9805228at2"/>
<dbReference type="InterPro" id="IPR013538">
    <property type="entry name" value="ASHA1/2-like_C"/>
</dbReference>
<gene>
    <name evidence="3" type="ORF">SAMN05444002_2406</name>
</gene>
<dbReference type="RefSeq" id="WP_074256430.1">
    <property type="nucleotide sequence ID" value="NZ_FSRL01000001.1"/>
</dbReference>
<dbReference type="Gene3D" id="3.30.530.20">
    <property type="match status" value="1"/>
</dbReference>
<proteinExistence type="inferred from homology"/>
<dbReference type="Proteomes" id="UP000184932">
    <property type="component" value="Unassembled WGS sequence"/>
</dbReference>
<reference evidence="4" key="1">
    <citation type="submission" date="2016-11" db="EMBL/GenBank/DDBJ databases">
        <authorList>
            <person name="Varghese N."/>
            <person name="Submissions S."/>
        </authorList>
    </citation>
    <scope>NUCLEOTIDE SEQUENCE [LARGE SCALE GENOMIC DNA]</scope>
    <source>
        <strain evidence="4">DSM 29440</strain>
    </source>
</reference>
<evidence type="ECO:0000256" key="1">
    <source>
        <dbReference type="ARBA" id="ARBA00006817"/>
    </source>
</evidence>
<protein>
    <submittedName>
        <fullName evidence="3">Uncharacterized conserved protein YndB, AHSA1/START domain</fullName>
    </submittedName>
</protein>
<comment type="similarity">
    <text evidence="1">Belongs to the AHA1 family.</text>
</comment>